<feature type="signal peptide" evidence="1">
    <location>
        <begin position="1"/>
        <end position="25"/>
    </location>
</feature>
<protein>
    <submittedName>
        <fullName evidence="2">Uncharacterized protein</fullName>
    </submittedName>
</protein>
<evidence type="ECO:0000256" key="1">
    <source>
        <dbReference type="SAM" id="SignalP"/>
    </source>
</evidence>
<proteinExistence type="predicted"/>
<feature type="chain" id="PRO_5015503824" evidence="1">
    <location>
        <begin position="26"/>
        <end position="140"/>
    </location>
</feature>
<dbReference type="EMBL" id="GGMS01000450">
    <property type="protein sequence ID" value="MBY69653.1"/>
    <property type="molecule type" value="Transcribed_RNA"/>
</dbReference>
<evidence type="ECO:0000313" key="2">
    <source>
        <dbReference type="EMBL" id="MBY69653.1"/>
    </source>
</evidence>
<dbReference type="AlphaFoldDB" id="A0A2S2PW75"/>
<gene>
    <name evidence="2" type="ORF">g.13542</name>
</gene>
<accession>A0A2S2PW75</accession>
<name>A0A2S2PW75_9HEMI</name>
<reference evidence="2" key="1">
    <citation type="submission" date="2018-04" db="EMBL/GenBank/DDBJ databases">
        <title>Transcriptome assembly of Sipha flava.</title>
        <authorList>
            <person name="Scully E.D."/>
            <person name="Geib S.M."/>
            <person name="Palmer N.A."/>
            <person name="Koch K."/>
            <person name="Bradshaw J."/>
            <person name="Heng-Moss T."/>
            <person name="Sarath G."/>
        </authorList>
    </citation>
    <scope>NUCLEOTIDE SEQUENCE</scope>
</reference>
<organism evidence="2">
    <name type="scientific">Sipha flava</name>
    <name type="common">yellow sugarcane aphid</name>
    <dbReference type="NCBI Taxonomy" id="143950"/>
    <lineage>
        <taxon>Eukaryota</taxon>
        <taxon>Metazoa</taxon>
        <taxon>Ecdysozoa</taxon>
        <taxon>Arthropoda</taxon>
        <taxon>Hexapoda</taxon>
        <taxon>Insecta</taxon>
        <taxon>Pterygota</taxon>
        <taxon>Neoptera</taxon>
        <taxon>Paraneoptera</taxon>
        <taxon>Hemiptera</taxon>
        <taxon>Sternorrhyncha</taxon>
        <taxon>Aphidomorpha</taxon>
        <taxon>Aphidoidea</taxon>
        <taxon>Aphididae</taxon>
        <taxon>Sipha</taxon>
    </lineage>
</organism>
<sequence>MKFECSFVLMTAVVALTVCSSSTDAFRLNIDWMPGVSQLKSAGQAIMGDTEGARRTQENFLRTAPVVSQFNSLGHAIAGKSDEAKRIQEQFYNEHFVDNAKNVATGLGAFATIVGGKNIGTGVGYASEKVFGSLPRAGGK</sequence>
<keyword evidence="1" id="KW-0732">Signal</keyword>